<accession>A0A413RPX8</accession>
<evidence type="ECO:0000313" key="2">
    <source>
        <dbReference type="Proteomes" id="UP000283374"/>
    </source>
</evidence>
<protein>
    <submittedName>
        <fullName evidence="1">Alpha/beta hydrolase</fullName>
    </submittedName>
</protein>
<dbReference type="InterPro" id="IPR029058">
    <property type="entry name" value="AB_hydrolase_fold"/>
</dbReference>
<dbReference type="Gene3D" id="3.40.50.1820">
    <property type="entry name" value="alpha/beta hydrolase"/>
    <property type="match status" value="1"/>
</dbReference>
<gene>
    <name evidence="1" type="ORF">D1825_03220</name>
</gene>
<comment type="caution">
    <text evidence="1">The sequence shown here is derived from an EMBL/GenBank/DDBJ whole genome shotgun (WGS) entry which is preliminary data.</text>
</comment>
<reference evidence="1 2" key="1">
    <citation type="submission" date="2018-08" db="EMBL/GenBank/DDBJ databases">
        <title>Cellulomonas rhizosphaerae sp. nov., a novel actinomycete isolated from soil.</title>
        <authorList>
            <person name="Tian Y."/>
        </authorList>
    </citation>
    <scope>NUCLEOTIDE SEQUENCE [LARGE SCALE GENOMIC DNA]</scope>
    <source>
        <strain evidence="1 2">NEAU-TCZ24</strain>
    </source>
</reference>
<organism evidence="1 2">
    <name type="scientific">Cellulomonas rhizosphaerae</name>
    <dbReference type="NCBI Taxonomy" id="2293719"/>
    <lineage>
        <taxon>Bacteria</taxon>
        <taxon>Bacillati</taxon>
        <taxon>Actinomycetota</taxon>
        <taxon>Actinomycetes</taxon>
        <taxon>Micrococcales</taxon>
        <taxon>Cellulomonadaceae</taxon>
        <taxon>Cellulomonas</taxon>
    </lineage>
</organism>
<dbReference type="GO" id="GO:0016787">
    <property type="term" value="F:hydrolase activity"/>
    <property type="evidence" value="ECO:0007669"/>
    <property type="project" value="UniProtKB-KW"/>
</dbReference>
<keyword evidence="2" id="KW-1185">Reference proteome</keyword>
<evidence type="ECO:0000313" key="1">
    <source>
        <dbReference type="EMBL" id="RHA44056.1"/>
    </source>
</evidence>
<dbReference type="EMBL" id="QWKP01000121">
    <property type="protein sequence ID" value="RHA44056.1"/>
    <property type="molecule type" value="Genomic_DNA"/>
</dbReference>
<sequence>MSWVVRFVRQTWWRVRDYVAVCRWQAAAAVSRARPDDFAGGSGRTVVLLPGVYEPWGFLLPWARFLDERGVSVHVLPELGVNRGAIPDAAAALGRHLVDHDLREVTLLAHSKGGLIGKLAMSHEDPDGRIVDMIAVNTPFAGSRYARWFLVGAVRAFVPTNATIVALAAEVETNARITSAHSFWDPHVPEGSELAGAADVVLPTPGHFRPLTDGRLLDLLVERLT</sequence>
<keyword evidence="1" id="KW-0378">Hydrolase</keyword>
<dbReference type="Proteomes" id="UP000283374">
    <property type="component" value="Unassembled WGS sequence"/>
</dbReference>
<proteinExistence type="predicted"/>
<name>A0A413RPX8_9CELL</name>
<dbReference type="AlphaFoldDB" id="A0A413RPX8"/>
<dbReference type="SUPFAM" id="SSF53474">
    <property type="entry name" value="alpha/beta-Hydrolases"/>
    <property type="match status" value="1"/>
</dbReference>